<sequence length="915" mass="106198">MKLFTPKIIALFVFVFQYTNLFSQQLTPPIHNYSSTSYNAASQNWDIDVNEEGVIYVANNQGLLSYDGQSWELLPLPNGSIIRSVFVYEDKIFTGSYKEFGYWKKDETGKMYYTSLIPKLGKYAMQSEEFWEILEFKGDIYFRSFGAIYKYDHNTIEPVQNVVSNKMIVYKDRLLLALRKKGLYFLDVNNELEKLPNQELLEEEMIIDMAIQGRDLIIGTREKLYKYNDETFSLYEDSNLLQELKRSELNHIMSFGDDRVLLGTVKNGVINYDSREKTYTVLNRNNGLQNNTVLGFVEKYGNIWLSLDNGIDRIEIDSPVKFYTDDTGELGAVYDLAFHNNKMFLASNTGVYNFVDDELQIIDGAEGHTWNLEILNDTLFVNHNTGTYYVDGNSLIPVETATGSFKISELPYANKEYLISSYTGIRKFSHSSDSIYEIDSLNFPVKNVVFEDENTLWAAHPYEGLYRSGFTDNFTKTSFVEKIAIPDGGNSINTNIFEINNQLAIFNGDHWFKYNSFKDSLEIFEEMKPFRKHKLLLKDVNSYWFSNTENNSLKFTDFNKTIVVAPGSLGNRLVKNYERILKNGDSLYYVALNDGFARIDLNKYINDLENIHVSKPQVKGFFDLDGRFSLENKPVVPYKSSRDLNIYTSFPTSGAMGLKYRLRGEDTLSGEVNNGVINLQNLDHGNYELELLAIGPQANIAKKSSFGFSIKPPWYLSNLMKLVYILIFLALIGLVYWFNQLKLKKHQLLLEEKFEKEHQERINNLEKERLVSQINLKRKELANTTMVAAKKNEMLMEIQSELNKDKNSFSNEFKMKHILNKINRAIKNKDEWKVFETNFNELHEDFFKDILKNYPKLTNKDLKLCSYLKMNLTSKEIAPLMGISVRGVEVHRYRLRKKMALNKKENLTNFLIKNY</sequence>
<keyword evidence="1" id="KW-1133">Transmembrane helix</keyword>
<protein>
    <submittedName>
        <fullName evidence="3">Histidine kinase</fullName>
    </submittedName>
</protein>
<evidence type="ECO:0000259" key="2">
    <source>
        <dbReference type="SMART" id="SM00421"/>
    </source>
</evidence>
<proteinExistence type="predicted"/>
<gene>
    <name evidence="3" type="ORF">APR42_02100</name>
</gene>
<keyword evidence="3" id="KW-0418">Kinase</keyword>
<reference evidence="3" key="1">
    <citation type="submission" date="2015-10" db="EMBL/GenBank/DDBJ databases">
        <title>Draft genome sequence of Salegentibacter mishustinae KCTC 12263.</title>
        <authorList>
            <person name="Lin W."/>
            <person name="Zheng Q."/>
        </authorList>
    </citation>
    <scope>NUCLEOTIDE SEQUENCE [LARGE SCALE GENOMIC DNA]</scope>
    <source>
        <strain evidence="3">KCTC 12263</strain>
    </source>
</reference>
<dbReference type="Pfam" id="PF00196">
    <property type="entry name" value="GerE"/>
    <property type="match status" value="1"/>
</dbReference>
<dbReference type="InterPro" id="IPR013783">
    <property type="entry name" value="Ig-like_fold"/>
</dbReference>
<dbReference type="SUPFAM" id="SSF46894">
    <property type="entry name" value="C-terminal effector domain of the bipartite response regulators"/>
    <property type="match status" value="1"/>
</dbReference>
<evidence type="ECO:0000313" key="3">
    <source>
        <dbReference type="EMBL" id="KRG30678.1"/>
    </source>
</evidence>
<keyword evidence="1" id="KW-0472">Membrane</keyword>
<dbReference type="GO" id="GO:0016301">
    <property type="term" value="F:kinase activity"/>
    <property type="evidence" value="ECO:0007669"/>
    <property type="project" value="UniProtKB-KW"/>
</dbReference>
<comment type="caution">
    <text evidence="3">The sequence shown here is derived from an EMBL/GenBank/DDBJ whole genome shotgun (WGS) entry which is preliminary data.</text>
</comment>
<dbReference type="InterPro" id="IPR036388">
    <property type="entry name" value="WH-like_DNA-bd_sf"/>
</dbReference>
<feature type="transmembrane region" description="Helical" evidence="1">
    <location>
        <begin position="714"/>
        <end position="738"/>
    </location>
</feature>
<keyword evidence="3" id="KW-0808">Transferase</keyword>
<keyword evidence="4" id="KW-1185">Reference proteome</keyword>
<dbReference type="InterPro" id="IPR000792">
    <property type="entry name" value="Tscrpt_reg_LuxR_C"/>
</dbReference>
<dbReference type="Gene3D" id="1.10.10.10">
    <property type="entry name" value="Winged helix-like DNA-binding domain superfamily/Winged helix DNA-binding domain"/>
    <property type="match status" value="1"/>
</dbReference>
<dbReference type="OrthoDB" id="1090267at2"/>
<dbReference type="AlphaFoldDB" id="A0A0Q9ZCA2"/>
<dbReference type="RefSeq" id="WP_057480500.1">
    <property type="nucleotide sequence ID" value="NZ_BMWR01000002.1"/>
</dbReference>
<dbReference type="Proteomes" id="UP000051643">
    <property type="component" value="Unassembled WGS sequence"/>
</dbReference>
<evidence type="ECO:0000256" key="1">
    <source>
        <dbReference type="SAM" id="Phobius"/>
    </source>
</evidence>
<dbReference type="Gene3D" id="2.130.10.10">
    <property type="entry name" value="YVTN repeat-like/Quinoprotein amine dehydrogenase"/>
    <property type="match status" value="1"/>
</dbReference>
<name>A0A0Q9ZCA2_9FLAO</name>
<keyword evidence="1" id="KW-0812">Transmembrane</keyword>
<dbReference type="InterPro" id="IPR016032">
    <property type="entry name" value="Sig_transdc_resp-reg_C-effctor"/>
</dbReference>
<evidence type="ECO:0000313" key="4">
    <source>
        <dbReference type="Proteomes" id="UP000051643"/>
    </source>
</evidence>
<dbReference type="EMBL" id="LKTP01000001">
    <property type="protein sequence ID" value="KRG30678.1"/>
    <property type="molecule type" value="Genomic_DNA"/>
</dbReference>
<organism evidence="3 4">
    <name type="scientific">Salegentibacter mishustinae</name>
    <dbReference type="NCBI Taxonomy" id="270918"/>
    <lineage>
        <taxon>Bacteria</taxon>
        <taxon>Pseudomonadati</taxon>
        <taxon>Bacteroidota</taxon>
        <taxon>Flavobacteriia</taxon>
        <taxon>Flavobacteriales</taxon>
        <taxon>Flavobacteriaceae</taxon>
        <taxon>Salegentibacter</taxon>
    </lineage>
</organism>
<accession>A0A0Q9ZCA2</accession>
<feature type="domain" description="HTH luxR-type" evidence="2">
    <location>
        <begin position="854"/>
        <end position="911"/>
    </location>
</feature>
<dbReference type="GO" id="GO:0003677">
    <property type="term" value="F:DNA binding"/>
    <property type="evidence" value="ECO:0007669"/>
    <property type="project" value="InterPro"/>
</dbReference>
<dbReference type="GO" id="GO:0006355">
    <property type="term" value="P:regulation of DNA-templated transcription"/>
    <property type="evidence" value="ECO:0007669"/>
    <property type="project" value="InterPro"/>
</dbReference>
<dbReference type="InterPro" id="IPR015943">
    <property type="entry name" value="WD40/YVTN_repeat-like_dom_sf"/>
</dbReference>
<dbReference type="Gene3D" id="2.60.40.10">
    <property type="entry name" value="Immunoglobulins"/>
    <property type="match status" value="1"/>
</dbReference>
<dbReference type="STRING" id="270918.APR42_02100"/>
<dbReference type="SMART" id="SM00421">
    <property type="entry name" value="HTH_LUXR"/>
    <property type="match status" value="1"/>
</dbReference>